<gene>
    <name evidence="3" type="ordered locus">CAP2UW1_1432</name>
</gene>
<dbReference type="SUPFAM" id="SSF54001">
    <property type="entry name" value="Cysteine proteinases"/>
    <property type="match status" value="1"/>
</dbReference>
<reference evidence="3" key="2">
    <citation type="submission" date="2009-09" db="EMBL/GenBank/DDBJ databases">
        <title>Complete sequence of chromosome of Candidatus Accumulibacter phosphatis clade IIA str. UW-1.</title>
        <authorList>
            <consortium name="US DOE Joint Genome Institute"/>
            <person name="Martin H.G."/>
            <person name="Ivanova N."/>
            <person name="Kunin V."/>
            <person name="Warnecke F."/>
            <person name="Barry K."/>
            <person name="He S."/>
            <person name="Salamov A."/>
            <person name="Szeto E."/>
            <person name="Dalin E."/>
            <person name="Pangilinan J.L."/>
            <person name="Lapidus A."/>
            <person name="Lowry S."/>
            <person name="Kyrpides N.C."/>
            <person name="McMahon K.D."/>
            <person name="Hugenholtz P."/>
        </authorList>
    </citation>
    <scope>NUCLEOTIDE SEQUENCE [LARGE SCALE GENOMIC DNA]</scope>
    <source>
        <strain evidence="3">UW-1</strain>
    </source>
</reference>
<keyword evidence="1" id="KW-0472">Membrane</keyword>
<sequence precursor="true">MSAAVRFWRRGVWISLLVLVGALLSLAPYLSSSTEMVRMRNALVLVAGNEGDLAWTPANVPADFLLERGAPYPEFVDAVSRLGLDGMPSDWERAVAISQHLLGSSPVLLGGAIQSDLLDSYRRIVGTGEGYCGDFARVFSGLALAAGIPVRSWAFSFDGFGGHGHVWVEVWNRDIGRWQLLDVFENNYFVGVDGVPMSALEVHASMRANATTVRLLPLHPTARSGAATPERAWEYYRRGLDEWYAVWGNNVFSYDQAQLVRTFGSVSRALEQLGGIVQGVYPGVRILEEPNNRRQVEAIQSVRSHLLWVGATGAAALLVLLVCLVAWWTAGRRLAARGAR</sequence>
<organism evidence="3">
    <name type="scientific">Accumulibacter regalis</name>
    <dbReference type="NCBI Taxonomy" id="522306"/>
    <lineage>
        <taxon>Bacteria</taxon>
        <taxon>Pseudomonadati</taxon>
        <taxon>Pseudomonadota</taxon>
        <taxon>Betaproteobacteria</taxon>
        <taxon>Candidatus Accumulibacter</taxon>
    </lineage>
</organism>
<dbReference type="InterPro" id="IPR038765">
    <property type="entry name" value="Papain-like_cys_pep_sf"/>
</dbReference>
<reference evidence="3" key="1">
    <citation type="submission" date="2009-08" db="EMBL/GenBank/DDBJ databases">
        <authorList>
            <consortium name="US DOE Joint Genome Institute"/>
            <person name="Lucas S."/>
            <person name="Copeland A."/>
            <person name="Lapidus A."/>
            <person name="Glavina del Rio T."/>
            <person name="Dalin E."/>
            <person name="Tice H."/>
            <person name="Bruce D."/>
            <person name="Barry K."/>
            <person name="Pitluck S."/>
            <person name="Lowry S."/>
            <person name="Larimer F."/>
            <person name="Land M."/>
            <person name="Hauser L."/>
            <person name="Kyrpides N."/>
            <person name="Ivanova N."/>
            <person name="McMahon K.D."/>
            <person name="Hugenholtz P."/>
        </authorList>
    </citation>
    <scope>NUCLEOTIDE SEQUENCE</scope>
    <source>
        <strain evidence="3">UW-1</strain>
    </source>
</reference>
<feature type="transmembrane region" description="Helical" evidence="1">
    <location>
        <begin position="12"/>
        <end position="30"/>
    </location>
</feature>
<dbReference type="EMBL" id="CP001715">
    <property type="protein sequence ID" value="ACV34755.1"/>
    <property type="molecule type" value="Genomic_DNA"/>
</dbReference>
<dbReference type="HOGENOM" id="CLU_808089_0_0_4"/>
<proteinExistence type="predicted"/>
<name>C7RT12_ACCRE</name>
<evidence type="ECO:0000313" key="3">
    <source>
        <dbReference type="EMBL" id="ACV34755.1"/>
    </source>
</evidence>
<dbReference type="AlphaFoldDB" id="C7RT12"/>
<keyword evidence="1" id="KW-1133">Transmembrane helix</keyword>
<dbReference type="KEGG" id="app:CAP2UW1_1432"/>
<feature type="transmembrane region" description="Helical" evidence="1">
    <location>
        <begin position="306"/>
        <end position="330"/>
    </location>
</feature>
<feature type="domain" description="Transglutaminase-like" evidence="2">
    <location>
        <begin position="124"/>
        <end position="185"/>
    </location>
</feature>
<accession>C7RT12</accession>
<dbReference type="STRING" id="522306.CAP2UW1_1432"/>
<dbReference type="InterPro" id="IPR002931">
    <property type="entry name" value="Transglutaminase-like"/>
</dbReference>
<dbReference type="OrthoDB" id="9151270at2"/>
<dbReference type="SMART" id="SM00460">
    <property type="entry name" value="TGc"/>
    <property type="match status" value="1"/>
</dbReference>
<evidence type="ECO:0000256" key="1">
    <source>
        <dbReference type="SAM" id="Phobius"/>
    </source>
</evidence>
<protein>
    <submittedName>
        <fullName evidence="3">Transglutaminase domain protein</fullName>
    </submittedName>
</protein>
<dbReference type="Pfam" id="PF01841">
    <property type="entry name" value="Transglut_core"/>
    <property type="match status" value="1"/>
</dbReference>
<keyword evidence="1" id="KW-0812">Transmembrane</keyword>
<dbReference type="Gene3D" id="3.10.620.30">
    <property type="match status" value="1"/>
</dbReference>
<evidence type="ECO:0000259" key="2">
    <source>
        <dbReference type="SMART" id="SM00460"/>
    </source>
</evidence>
<dbReference type="eggNOG" id="COG1305">
    <property type="taxonomic scope" value="Bacteria"/>
</dbReference>